<evidence type="ECO:0000313" key="1">
    <source>
        <dbReference type="EMBL" id="VFQ94899.1"/>
    </source>
</evidence>
<gene>
    <name evidence="1" type="ORF">CCAM_LOCUS36675</name>
</gene>
<organism evidence="1 2">
    <name type="scientific">Cuscuta campestris</name>
    <dbReference type="NCBI Taxonomy" id="132261"/>
    <lineage>
        <taxon>Eukaryota</taxon>
        <taxon>Viridiplantae</taxon>
        <taxon>Streptophyta</taxon>
        <taxon>Embryophyta</taxon>
        <taxon>Tracheophyta</taxon>
        <taxon>Spermatophyta</taxon>
        <taxon>Magnoliopsida</taxon>
        <taxon>eudicotyledons</taxon>
        <taxon>Gunneridae</taxon>
        <taxon>Pentapetalae</taxon>
        <taxon>asterids</taxon>
        <taxon>lamiids</taxon>
        <taxon>Solanales</taxon>
        <taxon>Convolvulaceae</taxon>
        <taxon>Cuscuteae</taxon>
        <taxon>Cuscuta</taxon>
        <taxon>Cuscuta subgen. Grammica</taxon>
        <taxon>Cuscuta sect. Cleistogrammica</taxon>
    </lineage>
</organism>
<keyword evidence="2" id="KW-1185">Reference proteome</keyword>
<sequence>MDITSALAVSSANQVVTQDYLKVLADNQKKAFKLFKHFETFTAKHKLEAQHSNPKNSIQHLSNNEFDGTEALGTIASHFTNEAQTKERYDNLKRIKAECGVMQGIGEAAGSAQRKRS</sequence>
<proteinExistence type="predicted"/>
<protein>
    <submittedName>
        <fullName evidence="1">Uncharacterized protein</fullName>
    </submittedName>
</protein>
<accession>A0A484N242</accession>
<dbReference type="EMBL" id="OOIL02005488">
    <property type="protein sequence ID" value="VFQ94899.1"/>
    <property type="molecule type" value="Genomic_DNA"/>
</dbReference>
<reference evidence="1 2" key="1">
    <citation type="submission" date="2018-04" db="EMBL/GenBank/DDBJ databases">
        <authorList>
            <person name="Vogel A."/>
        </authorList>
    </citation>
    <scope>NUCLEOTIDE SEQUENCE [LARGE SCALE GENOMIC DNA]</scope>
</reference>
<dbReference type="AlphaFoldDB" id="A0A484N242"/>
<dbReference type="Proteomes" id="UP000595140">
    <property type="component" value="Unassembled WGS sequence"/>
</dbReference>
<evidence type="ECO:0000313" key="2">
    <source>
        <dbReference type="Proteomes" id="UP000595140"/>
    </source>
</evidence>
<name>A0A484N242_9ASTE</name>